<dbReference type="EMBL" id="CP069811">
    <property type="protein sequence ID" value="QRQ91275.1"/>
    <property type="molecule type" value="Genomic_DNA"/>
</dbReference>
<sequence length="57" mass="6477">MELSRTSQGRELVEDLDHVGGLIMAALIMALEKRRWLVLLVLKSDRGSQYKMTAGWC</sequence>
<gene>
    <name evidence="2" type="ORF">CO2235_MP30016</name>
    <name evidence="1" type="ORF">JTE92_11765</name>
</gene>
<evidence type="ECO:0000313" key="1">
    <source>
        <dbReference type="EMBL" id="QRQ91275.1"/>
    </source>
</evidence>
<organism evidence="2">
    <name type="scientific">Cupriavidus oxalaticus</name>
    <dbReference type="NCBI Taxonomy" id="96344"/>
    <lineage>
        <taxon>Bacteria</taxon>
        <taxon>Pseudomonadati</taxon>
        <taxon>Pseudomonadota</taxon>
        <taxon>Betaproteobacteria</taxon>
        <taxon>Burkholderiales</taxon>
        <taxon>Burkholderiaceae</taxon>
        <taxon>Cupriavidus</taxon>
    </lineage>
</organism>
<dbReference type="EMBL" id="OGUS01000138">
    <property type="protein sequence ID" value="SPC20641.1"/>
    <property type="molecule type" value="Genomic_DNA"/>
</dbReference>
<accession>A0A375GF89</accession>
<evidence type="ECO:0000313" key="2">
    <source>
        <dbReference type="EMBL" id="SPC20641.1"/>
    </source>
</evidence>
<keyword evidence="3" id="KW-1185">Reference proteome</keyword>
<proteinExistence type="predicted"/>
<reference evidence="2" key="1">
    <citation type="submission" date="2018-01" db="EMBL/GenBank/DDBJ databases">
        <authorList>
            <person name="Clerissi C."/>
        </authorList>
    </citation>
    <scope>NUCLEOTIDE SEQUENCE</scope>
    <source>
        <strain evidence="2">Cupriavidus oxalaticus LMG 2235</strain>
    </source>
</reference>
<protein>
    <submittedName>
        <fullName evidence="2">Uncharacterized protein</fullName>
    </submittedName>
</protein>
<reference evidence="1 3" key="2">
    <citation type="submission" date="2021-02" db="EMBL/GenBank/DDBJ databases">
        <title>Complete Genome Sequence of Cupriavidus oxalaticus Strain Ox1, a Soil Oxalate-Degrading Species.</title>
        <authorList>
            <person name="Palmieri F."/>
            <person name="Udriet P."/>
            <person name="Deuasquier M."/>
            <person name="Beaudoing E."/>
            <person name="Johnson S.L."/>
            <person name="Davenport K.W."/>
            <person name="Chain P.S."/>
            <person name="Bindschedler S."/>
            <person name="Junier P."/>
        </authorList>
    </citation>
    <scope>NUCLEOTIDE SEQUENCE [LARGE SCALE GENOMIC DNA]</scope>
    <source>
        <strain evidence="1 3">Ox1</strain>
    </source>
</reference>
<evidence type="ECO:0000313" key="3">
    <source>
        <dbReference type="Proteomes" id="UP000623307"/>
    </source>
</evidence>
<dbReference type="AlphaFoldDB" id="A0A375GF89"/>
<dbReference type="Proteomes" id="UP000256862">
    <property type="component" value="Plasmid CO2235_mp"/>
</dbReference>
<dbReference type="RefSeq" id="WP_157096913.1">
    <property type="nucleotide sequence ID" value="NZ_CP069809.1"/>
</dbReference>
<name>A0A375GF89_9BURK</name>
<dbReference type="Proteomes" id="UP000623307">
    <property type="component" value="Chromosome 1"/>
</dbReference>
<dbReference type="GeneID" id="303490207"/>